<feature type="region of interest" description="Disordered" evidence="1">
    <location>
        <begin position="118"/>
        <end position="252"/>
    </location>
</feature>
<name>A0A1I8MXJ2_MUSDO</name>
<feature type="compositionally biased region" description="Basic and acidic residues" evidence="1">
    <location>
        <begin position="132"/>
        <end position="152"/>
    </location>
</feature>
<dbReference type="eggNOG" id="KOG1488">
    <property type="taxonomic scope" value="Eukaryota"/>
</dbReference>
<dbReference type="VEuPathDB" id="VectorBase:MDOMA2_000216"/>
<dbReference type="STRING" id="7370.A0A1I8MXJ2"/>
<dbReference type="AlphaFoldDB" id="A0A1I8MXJ2"/>
<reference evidence="2" key="1">
    <citation type="submission" date="2020-05" db="UniProtKB">
        <authorList>
            <consortium name="EnsemblMetazoa"/>
        </authorList>
    </citation>
    <scope>IDENTIFICATION</scope>
    <source>
        <strain evidence="2">Aabys</strain>
    </source>
</reference>
<dbReference type="EnsemblMetazoa" id="MDOA009432-RA">
    <property type="protein sequence ID" value="MDOA009432-PA"/>
    <property type="gene ID" value="MDOA009432"/>
</dbReference>
<evidence type="ECO:0000313" key="2">
    <source>
        <dbReference type="EnsemblMetazoa" id="MDOA009432-PA"/>
    </source>
</evidence>
<evidence type="ECO:0000256" key="1">
    <source>
        <dbReference type="SAM" id="MobiDB-lite"/>
    </source>
</evidence>
<sequence>MMKFLHEYMFDARNGDEMVLTTQEMITTSTAKKLWEKSDGKGASSAGVTSGPLNPLHIGDPHVWKDSPWSTQTEPILPRPRTFPQAPDTTASGNAGILSPRDSTSGLGVKMVEYVLGGSPTNKESPLSGLEPRFKGLKFDDNDKSHDDKEKANSPFDTNGLKKDDQVTTTNGVVNGIDDDKGFNRTPGSRQPSPAEETLPRQPTLLDPSQHPAFPPHAFNHMLGAAGMDHPGNSSGNSAVGGPGGQGQQMNSSFPHHQMPQMNQLQPPVMNGVGGMQMAQSPMMNHQGQQGPNQMESPGNLLQQQPPNFDVQ</sequence>
<organism evidence="2">
    <name type="scientific">Musca domestica</name>
    <name type="common">House fly</name>
    <dbReference type="NCBI Taxonomy" id="7370"/>
    <lineage>
        <taxon>Eukaryota</taxon>
        <taxon>Metazoa</taxon>
        <taxon>Ecdysozoa</taxon>
        <taxon>Arthropoda</taxon>
        <taxon>Hexapoda</taxon>
        <taxon>Insecta</taxon>
        <taxon>Pterygota</taxon>
        <taxon>Neoptera</taxon>
        <taxon>Endopterygota</taxon>
        <taxon>Diptera</taxon>
        <taxon>Brachycera</taxon>
        <taxon>Muscomorpha</taxon>
        <taxon>Muscoidea</taxon>
        <taxon>Muscidae</taxon>
        <taxon>Musca</taxon>
    </lineage>
</organism>
<proteinExistence type="predicted"/>
<protein>
    <submittedName>
        <fullName evidence="2">Uncharacterized protein</fullName>
    </submittedName>
</protein>
<feature type="region of interest" description="Disordered" evidence="1">
    <location>
        <begin position="282"/>
        <end position="312"/>
    </location>
</feature>
<accession>A0A1I8MXJ2</accession>
<dbReference type="VEuPathDB" id="VectorBase:MDOA009432"/>
<feature type="region of interest" description="Disordered" evidence="1">
    <location>
        <begin position="75"/>
        <end position="104"/>
    </location>
</feature>